<evidence type="ECO:0000313" key="1">
    <source>
        <dbReference type="EMBL" id="KAK8084732.1"/>
    </source>
</evidence>
<reference evidence="1 2" key="1">
    <citation type="submission" date="2023-01" db="EMBL/GenBank/DDBJ databases">
        <title>Analysis of 21 Apiospora genomes using comparative genomics revels a genus with tremendous synthesis potential of carbohydrate active enzymes and secondary metabolites.</title>
        <authorList>
            <person name="Sorensen T."/>
        </authorList>
    </citation>
    <scope>NUCLEOTIDE SEQUENCE [LARGE SCALE GENOMIC DNA]</scope>
    <source>
        <strain evidence="1 2">CBS 114990</strain>
    </source>
</reference>
<accession>A0ABR1WMN3</accession>
<sequence length="89" mass="10527">MEPWCIEHILKHTTLSQIRSIWSYLFNGWKAMYHRDDLSQSYSLAKPDYTDKLRQALARGLFMNIAYHRSQDAYVTIHGNFEGIPAHDR</sequence>
<dbReference type="EMBL" id="JAQQWN010000005">
    <property type="protein sequence ID" value="KAK8084732.1"/>
    <property type="molecule type" value="Genomic_DNA"/>
</dbReference>
<gene>
    <name evidence="1" type="ORF">PG997_006003</name>
</gene>
<keyword evidence="2" id="KW-1185">Reference proteome</keyword>
<comment type="caution">
    <text evidence="1">The sequence shown here is derived from an EMBL/GenBank/DDBJ whole genome shotgun (WGS) entry which is preliminary data.</text>
</comment>
<proteinExistence type="predicted"/>
<evidence type="ECO:0000313" key="2">
    <source>
        <dbReference type="Proteomes" id="UP001433268"/>
    </source>
</evidence>
<protein>
    <submittedName>
        <fullName evidence="1">Uncharacterized protein</fullName>
    </submittedName>
</protein>
<name>A0ABR1WMN3_9PEZI</name>
<dbReference type="GeneID" id="92043378"/>
<organism evidence="1 2">
    <name type="scientific">Apiospora hydei</name>
    <dbReference type="NCBI Taxonomy" id="1337664"/>
    <lineage>
        <taxon>Eukaryota</taxon>
        <taxon>Fungi</taxon>
        <taxon>Dikarya</taxon>
        <taxon>Ascomycota</taxon>
        <taxon>Pezizomycotina</taxon>
        <taxon>Sordariomycetes</taxon>
        <taxon>Xylariomycetidae</taxon>
        <taxon>Amphisphaeriales</taxon>
        <taxon>Apiosporaceae</taxon>
        <taxon>Apiospora</taxon>
    </lineage>
</organism>
<dbReference type="RefSeq" id="XP_066669241.1">
    <property type="nucleotide sequence ID" value="XM_066810318.1"/>
</dbReference>
<dbReference type="Proteomes" id="UP001433268">
    <property type="component" value="Unassembled WGS sequence"/>
</dbReference>